<name>A0A1S3H680_LINAN</name>
<feature type="transmembrane region" description="Helical" evidence="5">
    <location>
        <begin position="12"/>
        <end position="32"/>
    </location>
</feature>
<reference evidence="7" key="1">
    <citation type="submission" date="2025-08" db="UniProtKB">
        <authorList>
            <consortium name="RefSeq"/>
        </authorList>
    </citation>
    <scope>IDENTIFICATION</scope>
    <source>
        <tissue evidence="7">Gonads</tissue>
    </source>
</reference>
<keyword evidence="5" id="KW-0812">Transmembrane</keyword>
<accession>A0A1S3H680</accession>
<dbReference type="CDD" id="cd05339">
    <property type="entry name" value="17beta-HSDXI-like_SDR_c"/>
    <property type="match status" value="1"/>
</dbReference>
<dbReference type="Pfam" id="PF00106">
    <property type="entry name" value="adh_short"/>
    <property type="match status" value="1"/>
</dbReference>
<evidence type="ECO:0000256" key="1">
    <source>
        <dbReference type="ARBA" id="ARBA00006484"/>
    </source>
</evidence>
<dbReference type="SUPFAM" id="SSF51735">
    <property type="entry name" value="NAD(P)-binding Rossmann-fold domains"/>
    <property type="match status" value="1"/>
</dbReference>
<dbReference type="GeneID" id="106152058"/>
<dbReference type="OrthoDB" id="10253736at2759"/>
<dbReference type="Gene3D" id="3.40.50.720">
    <property type="entry name" value="NAD(P)-binding Rossmann-like Domain"/>
    <property type="match status" value="1"/>
</dbReference>
<dbReference type="AlphaFoldDB" id="A0A1S3H680"/>
<dbReference type="FunCoup" id="A0A1S3H680">
    <property type="interactions" value="209"/>
</dbReference>
<dbReference type="InterPro" id="IPR002347">
    <property type="entry name" value="SDR_fam"/>
</dbReference>
<evidence type="ECO:0000256" key="3">
    <source>
        <dbReference type="ARBA" id="ARBA00023027"/>
    </source>
</evidence>
<dbReference type="PRINTS" id="PR00080">
    <property type="entry name" value="SDRFAMILY"/>
</dbReference>
<evidence type="ECO:0000256" key="2">
    <source>
        <dbReference type="ARBA" id="ARBA00023002"/>
    </source>
</evidence>
<keyword evidence="6" id="KW-1185">Reference proteome</keyword>
<evidence type="ECO:0000256" key="4">
    <source>
        <dbReference type="RuleBase" id="RU000363"/>
    </source>
</evidence>
<dbReference type="InterPro" id="IPR036291">
    <property type="entry name" value="NAD(P)-bd_dom_sf"/>
</dbReference>
<dbReference type="InParanoid" id="A0A1S3H680"/>
<sequence>MAETPAELALETLKTLIFTVYYLLEAFILLFIPWSWRMKDITEDTVLVTGAGSGIGRLMAIKFAKKGAKLVLWDINETAIEETATEIKKYGGRVFTYKCDLSKRDEIYTVAEKVKQDGLDVTILVNNAGIVTGKKYLDCPDNMIEKTMAVNSMAHFWTVKAFLPSMLRKNHGHIVSIASSAGLVGVTGLADYCASKFAAVGFDESLKYELNAMGKDGVHTTVVCPYYINTGMFEGVKTRFPKVLPIVNQDYAASRIVDAVLINQEIVYIPRVLYFFLALKGLLPFHLTRLICEFMGNQTFMDTFRGRAKQN</sequence>
<dbReference type="FunFam" id="3.40.50.720:FF:000202">
    <property type="entry name" value="Short-chain dehydrogenase/reductase family 16C member 6"/>
    <property type="match status" value="1"/>
</dbReference>
<keyword evidence="5" id="KW-1133">Transmembrane helix</keyword>
<proteinExistence type="inferred from homology"/>
<dbReference type="RefSeq" id="XP_013380986.1">
    <property type="nucleotide sequence ID" value="XM_013525532.1"/>
</dbReference>
<keyword evidence="2" id="KW-0560">Oxidoreductase</keyword>
<protein>
    <submittedName>
        <fullName evidence="7">Epidermal retinol dehydrogenase 2 isoform X2</fullName>
    </submittedName>
</protein>
<dbReference type="PRINTS" id="PR00081">
    <property type="entry name" value="GDHRDH"/>
</dbReference>
<evidence type="ECO:0000313" key="7">
    <source>
        <dbReference type="RefSeq" id="XP_013380986.1"/>
    </source>
</evidence>
<dbReference type="PANTHER" id="PTHR24322:SF736">
    <property type="entry name" value="RETINOL DEHYDROGENASE 10"/>
    <property type="match status" value="1"/>
</dbReference>
<organism evidence="6 7">
    <name type="scientific">Lingula anatina</name>
    <name type="common">Brachiopod</name>
    <name type="synonym">Lingula unguis</name>
    <dbReference type="NCBI Taxonomy" id="7574"/>
    <lineage>
        <taxon>Eukaryota</taxon>
        <taxon>Metazoa</taxon>
        <taxon>Spiralia</taxon>
        <taxon>Lophotrochozoa</taxon>
        <taxon>Brachiopoda</taxon>
        <taxon>Linguliformea</taxon>
        <taxon>Lingulata</taxon>
        <taxon>Lingulida</taxon>
        <taxon>Linguloidea</taxon>
        <taxon>Lingulidae</taxon>
        <taxon>Lingula</taxon>
    </lineage>
</organism>
<keyword evidence="3" id="KW-0520">NAD</keyword>
<comment type="similarity">
    <text evidence="1 4">Belongs to the short-chain dehydrogenases/reductases (SDR) family.</text>
</comment>
<gene>
    <name evidence="7" type="primary">LOC106152058</name>
</gene>
<keyword evidence="5" id="KW-0472">Membrane</keyword>
<dbReference type="GO" id="GO:0016616">
    <property type="term" value="F:oxidoreductase activity, acting on the CH-OH group of donors, NAD or NADP as acceptor"/>
    <property type="evidence" value="ECO:0007669"/>
    <property type="project" value="TreeGrafter"/>
</dbReference>
<evidence type="ECO:0000313" key="6">
    <source>
        <dbReference type="Proteomes" id="UP000085678"/>
    </source>
</evidence>
<evidence type="ECO:0000256" key="5">
    <source>
        <dbReference type="SAM" id="Phobius"/>
    </source>
</evidence>
<dbReference type="PANTHER" id="PTHR24322">
    <property type="entry name" value="PKSB"/>
    <property type="match status" value="1"/>
</dbReference>
<dbReference type="Proteomes" id="UP000085678">
    <property type="component" value="Unplaced"/>
</dbReference>